<reference evidence="1 2" key="2">
    <citation type="journal article" date="2021" name="Int. J. Syst. Evol. Microbiol.">
        <title>Roseibium litorale sp. nov., isolated from a tidal flat sediment and proposal for the reclassification of Labrenzia polysiphoniae as Roseibium polysiphoniae comb. nov.</title>
        <authorList>
            <person name="Liu Y."/>
            <person name="Pei T."/>
            <person name="Du J."/>
            <person name="Chao M."/>
            <person name="Deng M.R."/>
            <person name="Zhu H."/>
        </authorList>
    </citation>
    <scope>NUCLEOTIDE SEQUENCE [LARGE SCALE GENOMIC DNA]</scope>
    <source>
        <strain evidence="1 2">4C16A</strain>
    </source>
</reference>
<comment type="caution">
    <text evidence="1">The sequence shown here is derived from an EMBL/GenBank/DDBJ whole genome shotgun (WGS) entry which is preliminary data.</text>
</comment>
<protein>
    <recommendedName>
        <fullName evidence="3">DUF1843 domain-containing protein</fullName>
    </recommendedName>
</protein>
<evidence type="ECO:0000313" key="2">
    <source>
        <dbReference type="Proteomes" id="UP000632063"/>
    </source>
</evidence>
<evidence type="ECO:0008006" key="3">
    <source>
        <dbReference type="Google" id="ProtNLM"/>
    </source>
</evidence>
<dbReference type="RefSeq" id="WP_192150572.1">
    <property type="nucleotide sequence ID" value="NZ_JACYXI010000019.1"/>
</dbReference>
<accession>A0ABR9CTF4</accession>
<reference evidence="2" key="1">
    <citation type="submission" date="2020-09" db="EMBL/GenBank/DDBJ databases">
        <title>The genome sequence of strain Labrenzia suaedae 4C16A.</title>
        <authorList>
            <person name="Liu Y."/>
        </authorList>
    </citation>
    <scope>NUCLEOTIDE SEQUENCE [LARGE SCALE GENOMIC DNA]</scope>
    <source>
        <strain evidence="2">4C16A</strain>
    </source>
</reference>
<sequence length="68" mass="7600">MHSAAAISREQLERAVKALAVAALHHGREAEMAFERILKIQDEYNQRESLLEKARQIAAIGCTDDARP</sequence>
<dbReference type="Proteomes" id="UP000632063">
    <property type="component" value="Unassembled WGS sequence"/>
</dbReference>
<evidence type="ECO:0000313" key="1">
    <source>
        <dbReference type="EMBL" id="MBD8894018.1"/>
    </source>
</evidence>
<organism evidence="1 2">
    <name type="scientific">Roseibium litorale</name>
    <dbReference type="NCBI Taxonomy" id="2803841"/>
    <lineage>
        <taxon>Bacteria</taxon>
        <taxon>Pseudomonadati</taxon>
        <taxon>Pseudomonadota</taxon>
        <taxon>Alphaproteobacteria</taxon>
        <taxon>Hyphomicrobiales</taxon>
        <taxon>Stappiaceae</taxon>
        <taxon>Roseibium</taxon>
    </lineage>
</organism>
<name>A0ABR9CTF4_9HYPH</name>
<dbReference type="EMBL" id="JACYXI010000019">
    <property type="protein sequence ID" value="MBD8894018.1"/>
    <property type="molecule type" value="Genomic_DNA"/>
</dbReference>
<proteinExistence type="predicted"/>
<gene>
    <name evidence="1" type="ORF">IG616_20930</name>
</gene>
<keyword evidence="2" id="KW-1185">Reference proteome</keyword>